<sequence>MASTDSPWQTIIAAALLGSERQPFQPPIAPGQLGQVLSQLCGRSTEAALLSAAATVTLHHRVGWLPETQAPDSIEPVQPDDLPRCNPLAARYLQQILQGQYSSLLSEWLEKAAQTEQRVPEMLLPALLDKGRQQRELRALILPVLGHRGRWLAAQNPDWSYAIALSTETDWETSTPAARLLYLQDLRSHDPDRARELVQATWSQETASDRVKFLETFRIGLSLADESFLESALGDRRSKEVRRVAFDLLASLPDSRLCQQITEHTCRYLSLQDGKVPALKVLLPEQLDKSLLQLGLELKPSTAVNSTLGEKAWWLLQLIGATPLSTWTEQWQMSPQAILKMTQSHEWQTVLLHGFVLAAKRQKNAEWLEVIFKRCFREPDLSREIALVGLSIEELFNMLPAASRDDLLIYLLQIAHTKIKDSLTIWLLRYSPQQWSVDLAQLVLTCLEEQISATTNFSNSDWELRATLKEFARFIPVSLIPEVMQLRIKLLDHTAWIQSIDDLLTLLQFRYEMTQSFEAGSRR</sequence>
<protein>
    <submittedName>
        <fullName evidence="1">Uncharacterized protein</fullName>
    </submittedName>
</protein>
<dbReference type="AlphaFoldDB" id="A0A7C3KFR6"/>
<evidence type="ECO:0000313" key="1">
    <source>
        <dbReference type="EMBL" id="HFM99706.1"/>
    </source>
</evidence>
<dbReference type="InterPro" id="IPR043746">
    <property type="entry name" value="DUF5691"/>
</dbReference>
<gene>
    <name evidence="1" type="ORF">ENR64_18510</name>
</gene>
<name>A0A7C3KFR6_9CYAN</name>
<reference evidence="1" key="1">
    <citation type="journal article" date="2020" name="mSystems">
        <title>Genome- and Community-Level Interaction Insights into Carbon Utilization and Element Cycling Functions of Hydrothermarchaeota in Hydrothermal Sediment.</title>
        <authorList>
            <person name="Zhou Z."/>
            <person name="Liu Y."/>
            <person name="Xu W."/>
            <person name="Pan J."/>
            <person name="Luo Z.H."/>
            <person name="Li M."/>
        </authorList>
    </citation>
    <scope>NUCLEOTIDE SEQUENCE [LARGE SCALE GENOMIC DNA]</scope>
    <source>
        <strain evidence="1">SpSt-418</strain>
    </source>
</reference>
<organism evidence="1">
    <name type="scientific">Oscillatoriales cyanobacterium SpSt-418</name>
    <dbReference type="NCBI Taxonomy" id="2282169"/>
    <lineage>
        <taxon>Bacteria</taxon>
        <taxon>Bacillati</taxon>
        <taxon>Cyanobacteriota</taxon>
        <taxon>Cyanophyceae</taxon>
        <taxon>Oscillatoriophycideae</taxon>
        <taxon>Oscillatoriales</taxon>
    </lineage>
</organism>
<dbReference type="EMBL" id="DSRU01000269">
    <property type="protein sequence ID" value="HFM99706.1"/>
    <property type="molecule type" value="Genomic_DNA"/>
</dbReference>
<accession>A0A7C3KFR6</accession>
<comment type="caution">
    <text evidence="1">The sequence shown here is derived from an EMBL/GenBank/DDBJ whole genome shotgun (WGS) entry which is preliminary data.</text>
</comment>
<proteinExistence type="predicted"/>
<dbReference type="Pfam" id="PF18944">
    <property type="entry name" value="DUF5691"/>
    <property type="match status" value="1"/>
</dbReference>